<accession>A0A7D5H322</accession>
<name>A0A7D5H322_9EURY</name>
<dbReference type="RefSeq" id="WP_179171107.1">
    <property type="nucleotide sequence ID" value="NZ_CP058529.1"/>
</dbReference>
<organism evidence="3 4">
    <name type="scientific">Halorarum halophilum</name>
    <dbReference type="NCBI Taxonomy" id="2743090"/>
    <lineage>
        <taxon>Archaea</taxon>
        <taxon>Methanobacteriati</taxon>
        <taxon>Methanobacteriota</taxon>
        <taxon>Stenosarchaea group</taxon>
        <taxon>Halobacteria</taxon>
        <taxon>Halobacteriales</taxon>
        <taxon>Haloferacaceae</taxon>
        <taxon>Halorarum</taxon>
    </lineage>
</organism>
<dbReference type="GO" id="GO:0016787">
    <property type="term" value="F:hydrolase activity"/>
    <property type="evidence" value="ECO:0007669"/>
    <property type="project" value="UniProtKB-KW"/>
</dbReference>
<dbReference type="EMBL" id="CP058529">
    <property type="protein sequence ID" value="QLG29533.1"/>
    <property type="molecule type" value="Genomic_DNA"/>
</dbReference>
<protein>
    <submittedName>
        <fullName evidence="3">Amidohydrolase</fullName>
    </submittedName>
</protein>
<dbReference type="InterPro" id="IPR032466">
    <property type="entry name" value="Metal_Hydrolase"/>
</dbReference>
<dbReference type="Pfam" id="PF04909">
    <property type="entry name" value="Amidohydro_2"/>
    <property type="match status" value="1"/>
</dbReference>
<dbReference type="SUPFAM" id="SSF51556">
    <property type="entry name" value="Metallo-dependent hydrolases"/>
    <property type="match status" value="1"/>
</dbReference>
<evidence type="ECO:0000256" key="1">
    <source>
        <dbReference type="ARBA" id="ARBA00038310"/>
    </source>
</evidence>
<dbReference type="KEGG" id="halg:HUG10_15425"/>
<comment type="similarity">
    <text evidence="1">Belongs to the metallo-dependent hydrolases superfamily.</text>
</comment>
<dbReference type="PANTHER" id="PTHR43569">
    <property type="entry name" value="AMIDOHYDROLASE"/>
    <property type="match status" value="1"/>
</dbReference>
<dbReference type="GeneID" id="56030252"/>
<dbReference type="InterPro" id="IPR006680">
    <property type="entry name" value="Amidohydro-rel"/>
</dbReference>
<proteinExistence type="inferred from homology"/>
<dbReference type="Proteomes" id="UP000509750">
    <property type="component" value="Chromosome"/>
</dbReference>
<dbReference type="InterPro" id="IPR052350">
    <property type="entry name" value="Metallo-dep_Lactonases"/>
</dbReference>
<keyword evidence="3" id="KW-0378">Hydrolase</keyword>
<evidence type="ECO:0000313" key="4">
    <source>
        <dbReference type="Proteomes" id="UP000509750"/>
    </source>
</evidence>
<evidence type="ECO:0000259" key="2">
    <source>
        <dbReference type="Pfam" id="PF04909"/>
    </source>
</evidence>
<sequence>MIDSHMHAWGRPSPEHPWVNGDIVDLVETFDVPAVYDVDRLLSDMDGAGVDEAVVVGYPICEWTDNWYTVEAASHDRLSGIVMVDQFADGAADHLRNLMANDGVVGFRLGAICPYDRMWETFDPAVDWLLDAIEERAFWAAAWETDAVVQVLAHVDQLDQVVALVDAYPDLTYLVDHFSHADPATPPDESSFSTYAELAEYDNVYAKLSEVQHRSREAHPHEDMHDHVRWLLEEFGRERLVWGTDYPNVSDVATYEECVTWLERVPELGETDLRWLRGRAFERAVRR</sequence>
<keyword evidence="4" id="KW-1185">Reference proteome</keyword>
<gene>
    <name evidence="3" type="ORF">HUG10_15425</name>
</gene>
<dbReference type="OrthoDB" id="34429at2157"/>
<reference evidence="3 4" key="1">
    <citation type="submission" date="2020-07" db="EMBL/GenBank/DDBJ databases">
        <title>Gai3-2, isolated from salt lake.</title>
        <authorList>
            <person name="Cui H."/>
            <person name="Shi X."/>
        </authorList>
    </citation>
    <scope>NUCLEOTIDE SEQUENCE [LARGE SCALE GENOMIC DNA]</scope>
    <source>
        <strain evidence="3 4">Gai3-2</strain>
    </source>
</reference>
<dbReference type="PANTHER" id="PTHR43569:SF2">
    <property type="entry name" value="AMIDOHYDROLASE-RELATED DOMAIN-CONTAINING PROTEIN"/>
    <property type="match status" value="1"/>
</dbReference>
<evidence type="ECO:0000313" key="3">
    <source>
        <dbReference type="EMBL" id="QLG29533.1"/>
    </source>
</evidence>
<feature type="domain" description="Amidohydrolase-related" evidence="2">
    <location>
        <begin position="2"/>
        <end position="275"/>
    </location>
</feature>
<dbReference type="Gene3D" id="3.20.20.140">
    <property type="entry name" value="Metal-dependent hydrolases"/>
    <property type="match status" value="1"/>
</dbReference>
<dbReference type="AlphaFoldDB" id="A0A7D5H322"/>